<keyword evidence="3" id="KW-0804">Transcription</keyword>
<evidence type="ECO:0000256" key="2">
    <source>
        <dbReference type="ARBA" id="ARBA00023125"/>
    </source>
</evidence>
<evidence type="ECO:0000256" key="1">
    <source>
        <dbReference type="ARBA" id="ARBA00023015"/>
    </source>
</evidence>
<dbReference type="Pfam" id="PF01614">
    <property type="entry name" value="IclR_C"/>
    <property type="match status" value="1"/>
</dbReference>
<dbReference type="InterPro" id="IPR036390">
    <property type="entry name" value="WH_DNA-bd_sf"/>
</dbReference>
<dbReference type="InterPro" id="IPR029016">
    <property type="entry name" value="GAF-like_dom_sf"/>
</dbReference>
<organism evidence="5 6">
    <name type="scientific">Loigolactobacillus bifermentans DSM 20003</name>
    <dbReference type="NCBI Taxonomy" id="1423726"/>
    <lineage>
        <taxon>Bacteria</taxon>
        <taxon>Bacillati</taxon>
        <taxon>Bacillota</taxon>
        <taxon>Bacilli</taxon>
        <taxon>Lactobacillales</taxon>
        <taxon>Lactobacillaceae</taxon>
        <taxon>Loigolactobacillus</taxon>
    </lineage>
</organism>
<keyword evidence="2" id="KW-0238">DNA-binding</keyword>
<feature type="domain" description="IclR-ED" evidence="4">
    <location>
        <begin position="56"/>
        <end position="237"/>
    </location>
</feature>
<evidence type="ECO:0000259" key="4">
    <source>
        <dbReference type="PROSITE" id="PS51078"/>
    </source>
</evidence>
<gene>
    <name evidence="5" type="ORF">FC07_GL000508</name>
</gene>
<evidence type="ECO:0000313" key="5">
    <source>
        <dbReference type="EMBL" id="KRK34500.1"/>
    </source>
</evidence>
<dbReference type="GO" id="GO:0045892">
    <property type="term" value="P:negative regulation of DNA-templated transcription"/>
    <property type="evidence" value="ECO:0007669"/>
    <property type="project" value="UniProtKB-ARBA"/>
</dbReference>
<dbReference type="InterPro" id="IPR014757">
    <property type="entry name" value="Tscrpt_reg_IclR_C"/>
</dbReference>
<evidence type="ECO:0000256" key="3">
    <source>
        <dbReference type="ARBA" id="ARBA00023163"/>
    </source>
</evidence>
<accession>A0A0R1GRY2</accession>
<dbReference type="AlphaFoldDB" id="A0A0R1GRY2"/>
<dbReference type="SUPFAM" id="SSF55781">
    <property type="entry name" value="GAF domain-like"/>
    <property type="match status" value="1"/>
</dbReference>
<dbReference type="Gene3D" id="3.30.450.40">
    <property type="match status" value="1"/>
</dbReference>
<dbReference type="InterPro" id="IPR005471">
    <property type="entry name" value="Tscrpt_reg_IclR_N"/>
</dbReference>
<evidence type="ECO:0000313" key="6">
    <source>
        <dbReference type="Proteomes" id="UP000051461"/>
    </source>
</evidence>
<dbReference type="InterPro" id="IPR036388">
    <property type="entry name" value="WH-like_DNA-bd_sf"/>
</dbReference>
<dbReference type="InterPro" id="IPR050707">
    <property type="entry name" value="HTH_MetabolicPath_Reg"/>
</dbReference>
<dbReference type="PROSITE" id="PS51078">
    <property type="entry name" value="ICLR_ED"/>
    <property type="match status" value="1"/>
</dbReference>
<dbReference type="SMART" id="SM00346">
    <property type="entry name" value="HTH_ICLR"/>
    <property type="match status" value="1"/>
</dbReference>
<dbReference type="GO" id="GO:0003700">
    <property type="term" value="F:DNA-binding transcription factor activity"/>
    <property type="evidence" value="ECO:0007669"/>
    <property type="project" value="TreeGrafter"/>
</dbReference>
<keyword evidence="1" id="KW-0805">Transcription regulation</keyword>
<dbReference type="STRING" id="1423726.FC07_GL000508"/>
<proteinExistence type="predicted"/>
<dbReference type="PATRIC" id="fig|1423726.3.peg.524"/>
<name>A0A0R1GRY2_9LACO</name>
<keyword evidence="6" id="KW-1185">Reference proteome</keyword>
<dbReference type="PANTHER" id="PTHR30136:SF24">
    <property type="entry name" value="HTH-TYPE TRANSCRIPTIONAL REPRESSOR ALLR"/>
    <property type="match status" value="1"/>
</dbReference>
<dbReference type="EMBL" id="AZDA01000091">
    <property type="protein sequence ID" value="KRK34500.1"/>
    <property type="molecule type" value="Genomic_DNA"/>
</dbReference>
<dbReference type="Pfam" id="PF09339">
    <property type="entry name" value="HTH_IclR"/>
    <property type="match status" value="1"/>
</dbReference>
<dbReference type="GO" id="GO:0003677">
    <property type="term" value="F:DNA binding"/>
    <property type="evidence" value="ECO:0007669"/>
    <property type="project" value="UniProtKB-KW"/>
</dbReference>
<dbReference type="PANTHER" id="PTHR30136">
    <property type="entry name" value="HELIX-TURN-HELIX TRANSCRIPTIONAL REGULATOR, ICLR FAMILY"/>
    <property type="match status" value="1"/>
</dbReference>
<dbReference type="Gene3D" id="1.10.10.10">
    <property type="entry name" value="Winged helix-like DNA-binding domain superfamily/Winged helix DNA-binding domain"/>
    <property type="match status" value="1"/>
</dbReference>
<comment type="caution">
    <text evidence="5">The sequence shown here is derived from an EMBL/GenBank/DDBJ whole genome shotgun (WGS) entry which is preliminary data.</text>
</comment>
<sequence length="237" mass="26367">MLTMPNTLVKGLQILDWLQQRPSATLTEISTALHYNKTTTYRLLDTLIGLNKVQKNQRQYAVVRLDLPQLNWLAVTVTQQLVQQFHVTAYVGVRQQANVVITQVIPTASDPMAYRKLGKTVPFYESALGKAIVANLPAPDQALCLQQLHPTARTKFTLNDRQALIQNLALINAQGYALDDEESTLGLRCLAVPLQLPAQVQAALAISGNFNQLPRRQFKQLAQALQACRDTLAVQWG</sequence>
<dbReference type="Proteomes" id="UP000051461">
    <property type="component" value="Unassembled WGS sequence"/>
</dbReference>
<protein>
    <submittedName>
        <fullName evidence="5">IclR family transcriptional regulator</fullName>
    </submittedName>
</protein>
<reference evidence="5 6" key="1">
    <citation type="journal article" date="2015" name="Genome Announc.">
        <title>Expanding the biotechnology potential of lactobacilli through comparative genomics of 213 strains and associated genera.</title>
        <authorList>
            <person name="Sun Z."/>
            <person name="Harris H.M."/>
            <person name="McCann A."/>
            <person name="Guo C."/>
            <person name="Argimon S."/>
            <person name="Zhang W."/>
            <person name="Yang X."/>
            <person name="Jeffery I.B."/>
            <person name="Cooney J.C."/>
            <person name="Kagawa T.F."/>
            <person name="Liu W."/>
            <person name="Song Y."/>
            <person name="Salvetti E."/>
            <person name="Wrobel A."/>
            <person name="Rasinkangas P."/>
            <person name="Parkhill J."/>
            <person name="Rea M.C."/>
            <person name="O'Sullivan O."/>
            <person name="Ritari J."/>
            <person name="Douillard F.P."/>
            <person name="Paul Ross R."/>
            <person name="Yang R."/>
            <person name="Briner A.E."/>
            <person name="Felis G.E."/>
            <person name="de Vos W.M."/>
            <person name="Barrangou R."/>
            <person name="Klaenhammer T.R."/>
            <person name="Caufield P.W."/>
            <person name="Cui Y."/>
            <person name="Zhang H."/>
            <person name="O'Toole P.W."/>
        </authorList>
    </citation>
    <scope>NUCLEOTIDE SEQUENCE [LARGE SCALE GENOMIC DNA]</scope>
    <source>
        <strain evidence="5 6">DSM 20003</strain>
    </source>
</reference>
<dbReference type="SUPFAM" id="SSF46785">
    <property type="entry name" value="Winged helix' DNA-binding domain"/>
    <property type="match status" value="1"/>
</dbReference>